<feature type="region of interest" description="Disordered" evidence="1">
    <location>
        <begin position="10"/>
        <end position="35"/>
    </location>
</feature>
<dbReference type="EMBL" id="VUJU01015350">
    <property type="protein sequence ID" value="KAF0694585.1"/>
    <property type="molecule type" value="Genomic_DNA"/>
</dbReference>
<name>A0A6G0VKJ7_APHCR</name>
<dbReference type="Proteomes" id="UP000478052">
    <property type="component" value="Unassembled WGS sequence"/>
</dbReference>
<sequence>MTDMAVRVLKTNTKSKKQKVPMLYMSNQNTDDEDTNELYGNQKIEKSQMQNLKKTGTIKKVTSKKPKTYLSELEKEYHGISNEDCIRINKTEGGKFCIKIPTSKTGITKYKTTDMNKVEQKD</sequence>
<evidence type="ECO:0000313" key="2">
    <source>
        <dbReference type="EMBL" id="KAF0694585.1"/>
    </source>
</evidence>
<gene>
    <name evidence="2" type="ORF">FWK35_00035248</name>
</gene>
<dbReference type="OrthoDB" id="6617532at2759"/>
<comment type="caution">
    <text evidence="2">The sequence shown here is derived from an EMBL/GenBank/DDBJ whole genome shotgun (WGS) entry which is preliminary data.</text>
</comment>
<protein>
    <submittedName>
        <fullName evidence="2">Uncharacterized protein</fullName>
    </submittedName>
</protein>
<keyword evidence="3" id="KW-1185">Reference proteome</keyword>
<reference evidence="2 3" key="1">
    <citation type="submission" date="2019-08" db="EMBL/GenBank/DDBJ databases">
        <title>Whole genome of Aphis craccivora.</title>
        <authorList>
            <person name="Voronova N.V."/>
            <person name="Shulinski R.S."/>
            <person name="Bandarenka Y.V."/>
            <person name="Zhorov D.G."/>
            <person name="Warner D."/>
        </authorList>
    </citation>
    <scope>NUCLEOTIDE SEQUENCE [LARGE SCALE GENOMIC DNA]</scope>
    <source>
        <strain evidence="2">180601</strain>
        <tissue evidence="2">Whole Body</tissue>
    </source>
</reference>
<feature type="non-terminal residue" evidence="2">
    <location>
        <position position="122"/>
    </location>
</feature>
<evidence type="ECO:0000313" key="3">
    <source>
        <dbReference type="Proteomes" id="UP000478052"/>
    </source>
</evidence>
<dbReference type="AlphaFoldDB" id="A0A6G0VKJ7"/>
<evidence type="ECO:0000256" key="1">
    <source>
        <dbReference type="SAM" id="MobiDB-lite"/>
    </source>
</evidence>
<organism evidence="2 3">
    <name type="scientific">Aphis craccivora</name>
    <name type="common">Cowpea aphid</name>
    <dbReference type="NCBI Taxonomy" id="307492"/>
    <lineage>
        <taxon>Eukaryota</taxon>
        <taxon>Metazoa</taxon>
        <taxon>Ecdysozoa</taxon>
        <taxon>Arthropoda</taxon>
        <taxon>Hexapoda</taxon>
        <taxon>Insecta</taxon>
        <taxon>Pterygota</taxon>
        <taxon>Neoptera</taxon>
        <taxon>Paraneoptera</taxon>
        <taxon>Hemiptera</taxon>
        <taxon>Sternorrhyncha</taxon>
        <taxon>Aphidomorpha</taxon>
        <taxon>Aphidoidea</taxon>
        <taxon>Aphididae</taxon>
        <taxon>Aphidini</taxon>
        <taxon>Aphis</taxon>
        <taxon>Aphis</taxon>
    </lineage>
</organism>
<proteinExistence type="predicted"/>
<accession>A0A6G0VKJ7</accession>